<dbReference type="GO" id="GO:0030488">
    <property type="term" value="P:tRNA methylation"/>
    <property type="evidence" value="ECO:0007669"/>
    <property type="project" value="InterPro"/>
</dbReference>
<evidence type="ECO:0000256" key="6">
    <source>
        <dbReference type="PIRNR" id="PIRNR038170"/>
    </source>
</evidence>
<evidence type="ECO:0000256" key="4">
    <source>
        <dbReference type="ARBA" id="ARBA00022694"/>
    </source>
</evidence>
<dbReference type="AlphaFoldDB" id="A0A2B4RTI1"/>
<comment type="similarity">
    <text evidence="2 6">Belongs to the TRM6/GCD10 family.</text>
</comment>
<reference evidence="9" key="1">
    <citation type="journal article" date="2017" name="bioRxiv">
        <title>Comparative analysis of the genomes of Stylophora pistillata and Acropora digitifera provides evidence for extensive differences between species of corals.</title>
        <authorList>
            <person name="Voolstra C.R."/>
            <person name="Li Y."/>
            <person name="Liew Y.J."/>
            <person name="Baumgarten S."/>
            <person name="Zoccola D."/>
            <person name="Flot J.-F."/>
            <person name="Tambutte S."/>
            <person name="Allemand D."/>
            <person name="Aranda M."/>
        </authorList>
    </citation>
    <scope>NUCLEOTIDE SEQUENCE [LARGE SCALE GENOMIC DNA]</scope>
</reference>
<evidence type="ECO:0000256" key="1">
    <source>
        <dbReference type="ARBA" id="ARBA00004123"/>
    </source>
</evidence>
<evidence type="ECO:0000256" key="2">
    <source>
        <dbReference type="ARBA" id="ARBA00008320"/>
    </source>
</evidence>
<dbReference type="EMBL" id="LSMT01000356">
    <property type="protein sequence ID" value="PFX19532.1"/>
    <property type="molecule type" value="Genomic_DNA"/>
</dbReference>
<comment type="subunit">
    <text evidence="6">Heterotetramer.</text>
</comment>
<evidence type="ECO:0000313" key="8">
    <source>
        <dbReference type="EMBL" id="PFX19532.1"/>
    </source>
</evidence>
<dbReference type="InterPro" id="IPR017423">
    <property type="entry name" value="TRM6"/>
</dbReference>
<dbReference type="PIRSF" id="PIRSF038170">
    <property type="entry name" value="tRNA_m1A_mtfrase"/>
    <property type="match status" value="1"/>
</dbReference>
<dbReference type="Proteomes" id="UP000225706">
    <property type="component" value="Unassembled WGS sequence"/>
</dbReference>
<dbReference type="PANTHER" id="PTHR12945">
    <property type="entry name" value="TRANSLATION INITIATION FACTOR EIF3-RELATED"/>
    <property type="match status" value="1"/>
</dbReference>
<dbReference type="STRING" id="50429.A0A2B4RTI1"/>
<comment type="subcellular location">
    <subcellularLocation>
        <location evidence="1 6">Nucleus</location>
    </subcellularLocation>
</comment>
<keyword evidence="5 6" id="KW-0539">Nucleus</keyword>
<evidence type="ECO:0000256" key="3">
    <source>
        <dbReference type="ARBA" id="ARBA00021704"/>
    </source>
</evidence>
<keyword evidence="8" id="KW-0808">Transferase</keyword>
<name>A0A2B4RTI1_STYPI</name>
<dbReference type="Pfam" id="PF04189">
    <property type="entry name" value="Gcd10p"/>
    <property type="match status" value="1"/>
</dbReference>
<gene>
    <name evidence="8" type="primary">Trmt6</name>
    <name evidence="8" type="ORF">AWC38_SpisGene16056</name>
</gene>
<evidence type="ECO:0000256" key="5">
    <source>
        <dbReference type="ARBA" id="ARBA00023242"/>
    </source>
</evidence>
<sequence>MQKVTNQDGGLLCASVWLCFREYLAAVFSPKMINEGDYVILKKENVIKAVRIRKGRREAFEKLHFTLDNAIGCPLGSLFEVKGGKLNRLDLTEDVNELLSAKDNVVDDKNNQFLQNDGTSQKLSRDEIMNLKAQGVSGKDIVEHLVENSTTFKERTQFSQAKYKNKKMKKHFVRFSILRPTTDLIAQMYYCRGASKICDLRLDSLSQILTLSNVRAHCRIMVAESCQGMMAGALLERMGGHGSLIQIYSGDFPARQALDYFNFPKHFMECLSGFAMDKVTTLGKSTGTENRPASTTEASHSTAEDREIANELPKSGDSSGDDQEELQGGNAMSEEEKFARRSRRKNEETRAREELERGNLDSLVVVSRFQPSPLVMSLLPRLAPSRPFVVYCQFKEPLMECYVNLREKGTAINIQLSETWWRHYQVLPARTHPEINMNGTGGYLLSGITVEPDTPTTGTPHQAKKPKLDECS</sequence>
<feature type="compositionally biased region" description="Polar residues" evidence="7">
    <location>
        <begin position="284"/>
        <end position="301"/>
    </location>
</feature>
<feature type="region of interest" description="Disordered" evidence="7">
    <location>
        <begin position="450"/>
        <end position="472"/>
    </location>
</feature>
<dbReference type="Gene3D" id="3.40.50.150">
    <property type="entry name" value="Vaccinia Virus protein VP39"/>
    <property type="match status" value="1"/>
</dbReference>
<dbReference type="GO" id="GO:0031515">
    <property type="term" value="C:tRNA (m1A) methyltransferase complex"/>
    <property type="evidence" value="ECO:0007669"/>
    <property type="project" value="UniProtKB-UniRule"/>
</dbReference>
<proteinExistence type="inferred from homology"/>
<dbReference type="PANTHER" id="PTHR12945:SF0">
    <property type="entry name" value="TRNA (ADENINE(58)-N(1))-METHYLTRANSFERASE NON-CATALYTIC SUBUNIT TRM6"/>
    <property type="match status" value="1"/>
</dbReference>
<keyword evidence="4 6" id="KW-0819">tRNA processing</keyword>
<dbReference type="GO" id="GO:0005634">
    <property type="term" value="C:nucleus"/>
    <property type="evidence" value="ECO:0007669"/>
    <property type="project" value="UniProtKB-SubCell"/>
</dbReference>
<dbReference type="InterPro" id="IPR029063">
    <property type="entry name" value="SAM-dependent_MTases_sf"/>
</dbReference>
<evidence type="ECO:0000313" key="9">
    <source>
        <dbReference type="Proteomes" id="UP000225706"/>
    </source>
</evidence>
<comment type="caution">
    <text evidence="8">The sequence shown here is derived from an EMBL/GenBank/DDBJ whole genome shotgun (WGS) entry which is preliminary data.</text>
</comment>
<keyword evidence="9" id="KW-1185">Reference proteome</keyword>
<protein>
    <recommendedName>
        <fullName evidence="3 6">tRNA (adenine(58)-N(1))-methyltransferase non-catalytic subunit TRM6</fullName>
    </recommendedName>
</protein>
<organism evidence="8 9">
    <name type="scientific">Stylophora pistillata</name>
    <name type="common">Smooth cauliflower coral</name>
    <dbReference type="NCBI Taxonomy" id="50429"/>
    <lineage>
        <taxon>Eukaryota</taxon>
        <taxon>Metazoa</taxon>
        <taxon>Cnidaria</taxon>
        <taxon>Anthozoa</taxon>
        <taxon>Hexacorallia</taxon>
        <taxon>Scleractinia</taxon>
        <taxon>Astrocoeniina</taxon>
        <taxon>Pocilloporidae</taxon>
        <taxon>Stylophora</taxon>
    </lineage>
</organism>
<feature type="compositionally biased region" description="Basic and acidic residues" evidence="7">
    <location>
        <begin position="334"/>
        <end position="355"/>
    </location>
</feature>
<feature type="region of interest" description="Disordered" evidence="7">
    <location>
        <begin position="284"/>
        <end position="355"/>
    </location>
</feature>
<keyword evidence="8" id="KW-0489">Methyltransferase</keyword>
<dbReference type="OrthoDB" id="10254665at2759"/>
<evidence type="ECO:0000256" key="7">
    <source>
        <dbReference type="SAM" id="MobiDB-lite"/>
    </source>
</evidence>
<comment type="function">
    <text evidence="6">Substrate-binding subunit of tRNA (adenine-N1-)-methyltransferase, which catalyzes the formation of N1-methyladenine at position 58 (m1A58) in initiator methionyl-tRNA.</text>
</comment>
<dbReference type="GO" id="GO:0008168">
    <property type="term" value="F:methyltransferase activity"/>
    <property type="evidence" value="ECO:0007669"/>
    <property type="project" value="UniProtKB-KW"/>
</dbReference>
<accession>A0A2B4RTI1</accession>